<organism evidence="2 3">
    <name type="scientific">Triticum turgidum subsp. durum</name>
    <name type="common">Durum wheat</name>
    <name type="synonym">Triticum durum</name>
    <dbReference type="NCBI Taxonomy" id="4567"/>
    <lineage>
        <taxon>Eukaryota</taxon>
        <taxon>Viridiplantae</taxon>
        <taxon>Streptophyta</taxon>
        <taxon>Embryophyta</taxon>
        <taxon>Tracheophyta</taxon>
        <taxon>Spermatophyta</taxon>
        <taxon>Magnoliopsida</taxon>
        <taxon>Liliopsida</taxon>
        <taxon>Poales</taxon>
        <taxon>Poaceae</taxon>
        <taxon>BOP clade</taxon>
        <taxon>Pooideae</taxon>
        <taxon>Triticodae</taxon>
        <taxon>Triticeae</taxon>
        <taxon>Triticinae</taxon>
        <taxon>Triticum</taxon>
    </lineage>
</organism>
<proteinExistence type="predicted"/>
<reference evidence="2 3" key="1">
    <citation type="submission" date="2017-09" db="EMBL/GenBank/DDBJ databases">
        <authorList>
            <consortium name="International Durum Wheat Genome Sequencing Consortium (IDWGSC)"/>
            <person name="Milanesi L."/>
        </authorList>
    </citation>
    <scope>NUCLEOTIDE SEQUENCE [LARGE SCALE GENOMIC DNA]</scope>
    <source>
        <strain evidence="3">cv. Svevo</strain>
    </source>
</reference>
<feature type="region of interest" description="Disordered" evidence="1">
    <location>
        <begin position="1"/>
        <end position="20"/>
    </location>
</feature>
<sequence>MDLIGGAQRRSMEDGNINRTGGTKARAALLTPRSASVQMDEALMRLEIFEEKATLLVINDLEEEDDLHRFTPGLGQPKGLDCSVARKKHMFAEQFETKRVVIMFGRACHGILARTL</sequence>
<evidence type="ECO:0000256" key="1">
    <source>
        <dbReference type="SAM" id="MobiDB-lite"/>
    </source>
</evidence>
<dbReference type="OMA" id="GRACHGI"/>
<name>A0A9R0Z6B4_TRITD</name>
<dbReference type="Proteomes" id="UP000324705">
    <property type="component" value="Chromosome 7A"/>
</dbReference>
<dbReference type="EMBL" id="LT934123">
    <property type="protein sequence ID" value="VAI72126.1"/>
    <property type="molecule type" value="Genomic_DNA"/>
</dbReference>
<protein>
    <submittedName>
        <fullName evidence="2">Uncharacterized protein</fullName>
    </submittedName>
</protein>
<evidence type="ECO:0000313" key="2">
    <source>
        <dbReference type="EMBL" id="VAI72126.1"/>
    </source>
</evidence>
<keyword evidence="3" id="KW-1185">Reference proteome</keyword>
<evidence type="ECO:0000313" key="3">
    <source>
        <dbReference type="Proteomes" id="UP000324705"/>
    </source>
</evidence>
<dbReference type="AlphaFoldDB" id="A0A9R0Z6B4"/>
<gene>
    <name evidence="2" type="ORF">TRITD_7Av1G057700</name>
</gene>
<accession>A0A9R0Z6B4</accession>
<dbReference type="Gramene" id="TRITD7Av1G057700.1">
    <property type="protein sequence ID" value="TRITD7Av1G057700.1"/>
    <property type="gene ID" value="TRITD7Av1G057700"/>
</dbReference>